<dbReference type="GO" id="GO:0046872">
    <property type="term" value="F:metal ion binding"/>
    <property type="evidence" value="ECO:0007669"/>
    <property type="project" value="UniProtKB-KW"/>
</dbReference>
<evidence type="ECO:0000256" key="10">
    <source>
        <dbReference type="ARBA" id="ARBA00023004"/>
    </source>
</evidence>
<dbReference type="InterPro" id="IPR011604">
    <property type="entry name" value="PDDEXK-like_dom_sf"/>
</dbReference>
<dbReference type="Gene3D" id="3.40.50.300">
    <property type="entry name" value="P-loop containing nucleotide triphosphate hydrolases"/>
    <property type="match status" value="4"/>
</dbReference>
<dbReference type="GO" id="GO:0004386">
    <property type="term" value="F:helicase activity"/>
    <property type="evidence" value="ECO:0007669"/>
    <property type="project" value="UniProtKB-KW"/>
</dbReference>
<keyword evidence="10 14" id="KW-0408">Iron</keyword>
<dbReference type="HAMAP" id="MF_01452">
    <property type="entry name" value="AddB_type1"/>
    <property type="match status" value="1"/>
</dbReference>
<dbReference type="GO" id="GO:0005524">
    <property type="term" value="F:ATP binding"/>
    <property type="evidence" value="ECO:0007669"/>
    <property type="project" value="UniProtKB-UniRule"/>
</dbReference>
<dbReference type="GO" id="GO:0000724">
    <property type="term" value="P:double-strand break repair via homologous recombination"/>
    <property type="evidence" value="ECO:0007669"/>
    <property type="project" value="UniProtKB-UniRule"/>
</dbReference>
<keyword evidence="8 14" id="KW-0269">Exonuclease</keyword>
<keyword evidence="1 14" id="KW-0004">4Fe-4S</keyword>
<dbReference type="Pfam" id="PF21445">
    <property type="entry name" value="ADDB_N"/>
    <property type="match status" value="1"/>
</dbReference>
<dbReference type="InterPro" id="IPR038726">
    <property type="entry name" value="PDDEXK_AddAB-type"/>
</dbReference>
<protein>
    <recommendedName>
        <fullName evidence="14">ATP-dependent helicase/deoxyribonuclease subunit B</fullName>
        <ecNumber evidence="14">3.1.-.-</ecNumber>
    </recommendedName>
    <alternativeName>
        <fullName evidence="14">ATP-dependent helicase/nuclease subunit AddB</fullName>
    </alternativeName>
</protein>
<feature type="binding site" evidence="14">
    <location>
        <position position="1125"/>
    </location>
    <ligand>
        <name>[4Fe-4S] cluster</name>
        <dbReference type="ChEBI" id="CHEBI:49883"/>
    </ligand>
</feature>
<organism evidence="16 17">
    <name type="scientific">Candidatus Kurthia intestinigallinarum</name>
    <dbReference type="NCBI Taxonomy" id="1562256"/>
    <lineage>
        <taxon>Bacteria</taxon>
        <taxon>Bacillati</taxon>
        <taxon>Bacillota</taxon>
        <taxon>Bacilli</taxon>
        <taxon>Bacillales</taxon>
        <taxon>Caryophanaceae</taxon>
        <taxon>Kurthia</taxon>
    </lineage>
</organism>
<reference evidence="16 17" key="1">
    <citation type="submission" date="2014-11" db="EMBL/GenBank/DDBJ databases">
        <title>Genome sequence and analysis of novel Kurthia sp.</title>
        <authorList>
            <person name="Lawson J.N."/>
            <person name="Gonzalez J.E."/>
            <person name="Rinauldi L."/>
            <person name="Xuan Z."/>
            <person name="Firman A."/>
            <person name="Shaddox L."/>
            <person name="Trudeau A."/>
            <person name="Shah S."/>
            <person name="Reiman D."/>
        </authorList>
    </citation>
    <scope>NUCLEOTIDE SEQUENCE [LARGE SCALE GENOMIC DNA]</scope>
    <source>
        <strain evidence="16 17">3B1D</strain>
    </source>
</reference>
<evidence type="ECO:0000256" key="4">
    <source>
        <dbReference type="ARBA" id="ARBA00022741"/>
    </source>
</evidence>
<dbReference type="GO" id="GO:0003690">
    <property type="term" value="F:double-stranded DNA binding"/>
    <property type="evidence" value="ECO:0007669"/>
    <property type="project" value="UniProtKB-UniRule"/>
</dbReference>
<comment type="cofactor">
    <cofactor evidence="14">
        <name>Mg(2+)</name>
        <dbReference type="ChEBI" id="CHEBI:18420"/>
    </cofactor>
</comment>
<evidence type="ECO:0000256" key="9">
    <source>
        <dbReference type="ARBA" id="ARBA00022840"/>
    </source>
</evidence>
<comment type="miscellaneous">
    <text evidence="14">Despite having conserved helicase domains, this subunit does not have helicase activity.</text>
</comment>
<comment type="similarity">
    <text evidence="14">Belongs to the helicase family. AddB/RexB type 1 subfamily.</text>
</comment>
<dbReference type="GO" id="GO:0051539">
    <property type="term" value="F:4 iron, 4 sulfur cluster binding"/>
    <property type="evidence" value="ECO:0007669"/>
    <property type="project" value="UniProtKB-KW"/>
</dbReference>
<dbReference type="Gene3D" id="3.90.320.10">
    <property type="match status" value="1"/>
</dbReference>
<keyword evidence="4 14" id="KW-0547">Nucleotide-binding</keyword>
<dbReference type="RefSeq" id="WP_126990866.1">
    <property type="nucleotide sequence ID" value="NZ_JTFC01000031.1"/>
</dbReference>
<evidence type="ECO:0000313" key="17">
    <source>
        <dbReference type="Proteomes" id="UP000288623"/>
    </source>
</evidence>
<comment type="subunit">
    <text evidence="14">Heterodimer of AddA and AddB.</text>
</comment>
<keyword evidence="7 14" id="KW-0347">Helicase</keyword>
<feature type="binding site" evidence="14">
    <location>
        <position position="1128"/>
    </location>
    <ligand>
        <name>[4Fe-4S] cluster</name>
        <dbReference type="ChEBI" id="CHEBI:49883"/>
    </ligand>
</feature>
<keyword evidence="6 14" id="KW-0378">Hydrolase</keyword>
<proteinExistence type="inferred from homology"/>
<dbReference type="Proteomes" id="UP000288623">
    <property type="component" value="Unassembled WGS sequence"/>
</dbReference>
<comment type="function">
    <text evidence="14">The heterodimer acts as both an ATP-dependent DNA helicase and an ATP-dependent, dual-direction single-stranded exonuclease. Recognizes the chi site generating a DNA molecule suitable for the initiation of homologous recombination. The AddB subunit has 5' -&gt; 3' nuclease activity but not helicase activity.</text>
</comment>
<dbReference type="InterPro" id="IPR049035">
    <property type="entry name" value="ADDB_N"/>
</dbReference>
<dbReference type="SUPFAM" id="SSF52540">
    <property type="entry name" value="P-loop containing nucleoside triphosphate hydrolases"/>
    <property type="match status" value="1"/>
</dbReference>
<keyword evidence="11 14" id="KW-0411">Iron-sulfur</keyword>
<keyword evidence="12 14" id="KW-0238">DNA-binding</keyword>
<evidence type="ECO:0000256" key="12">
    <source>
        <dbReference type="ARBA" id="ARBA00023125"/>
    </source>
</evidence>
<gene>
    <name evidence="14" type="primary">addB</name>
    <name evidence="16" type="ORF">QI30_11515</name>
</gene>
<keyword evidence="13 14" id="KW-0234">DNA repair</keyword>
<evidence type="ECO:0000256" key="11">
    <source>
        <dbReference type="ARBA" id="ARBA00023014"/>
    </source>
</evidence>
<name>A0A433RTT1_9BACL</name>
<dbReference type="InterPro" id="IPR014017">
    <property type="entry name" value="DNA_helicase_UvrD-like_C"/>
</dbReference>
<evidence type="ECO:0000259" key="15">
    <source>
        <dbReference type="PROSITE" id="PS51217"/>
    </source>
</evidence>
<evidence type="ECO:0000256" key="8">
    <source>
        <dbReference type="ARBA" id="ARBA00022839"/>
    </source>
</evidence>
<dbReference type="InterPro" id="IPR027417">
    <property type="entry name" value="P-loop_NTPase"/>
</dbReference>
<keyword evidence="17" id="KW-1185">Reference proteome</keyword>
<feature type="binding site" evidence="14">
    <location>
        <position position="1134"/>
    </location>
    <ligand>
        <name>[4Fe-4S] cluster</name>
        <dbReference type="ChEBI" id="CHEBI:49883"/>
    </ligand>
</feature>
<dbReference type="PANTHER" id="PTHR30591:SF1">
    <property type="entry name" value="RECBCD ENZYME SUBUNIT RECC"/>
    <property type="match status" value="1"/>
</dbReference>
<dbReference type="NCBIfam" id="TIGR02773">
    <property type="entry name" value="addB_Gpos"/>
    <property type="match status" value="1"/>
</dbReference>
<evidence type="ECO:0000256" key="13">
    <source>
        <dbReference type="ARBA" id="ARBA00023204"/>
    </source>
</evidence>
<dbReference type="PROSITE" id="PS51217">
    <property type="entry name" value="UVRD_HELICASE_CTER"/>
    <property type="match status" value="1"/>
</dbReference>
<dbReference type="AlphaFoldDB" id="A0A433RTT1"/>
<evidence type="ECO:0000256" key="3">
    <source>
        <dbReference type="ARBA" id="ARBA00022723"/>
    </source>
</evidence>
<evidence type="ECO:0000256" key="14">
    <source>
        <dbReference type="HAMAP-Rule" id="MF_01452"/>
    </source>
</evidence>
<keyword evidence="9 14" id="KW-0067">ATP-binding</keyword>
<evidence type="ECO:0000256" key="6">
    <source>
        <dbReference type="ARBA" id="ARBA00022801"/>
    </source>
</evidence>
<dbReference type="EC" id="3.1.-.-" evidence="14"/>
<dbReference type="PANTHER" id="PTHR30591">
    <property type="entry name" value="RECBCD ENZYME SUBUNIT RECC"/>
    <property type="match status" value="1"/>
</dbReference>
<keyword evidence="2 14" id="KW-0540">Nuclease</keyword>
<evidence type="ECO:0000256" key="2">
    <source>
        <dbReference type="ARBA" id="ARBA00022722"/>
    </source>
</evidence>
<dbReference type="InterPro" id="IPR014140">
    <property type="entry name" value="DNA_helicase_suAddB"/>
</dbReference>
<accession>A0A433RTT1</accession>
<evidence type="ECO:0000313" key="16">
    <source>
        <dbReference type="EMBL" id="RUS55546.1"/>
    </source>
</evidence>
<dbReference type="OrthoDB" id="9758506at2"/>
<dbReference type="Pfam" id="PF12705">
    <property type="entry name" value="PDDEXK_1"/>
    <property type="match status" value="1"/>
</dbReference>
<evidence type="ECO:0000256" key="5">
    <source>
        <dbReference type="ARBA" id="ARBA00022763"/>
    </source>
</evidence>
<dbReference type="GO" id="GO:0008409">
    <property type="term" value="F:5'-3' exonuclease activity"/>
    <property type="evidence" value="ECO:0007669"/>
    <property type="project" value="UniProtKB-UniRule"/>
</dbReference>
<evidence type="ECO:0000256" key="1">
    <source>
        <dbReference type="ARBA" id="ARBA00022485"/>
    </source>
</evidence>
<evidence type="ECO:0000256" key="7">
    <source>
        <dbReference type="ARBA" id="ARBA00022806"/>
    </source>
</evidence>
<dbReference type="EMBL" id="JTFC01000031">
    <property type="protein sequence ID" value="RUS55546.1"/>
    <property type="molecule type" value="Genomic_DNA"/>
</dbReference>
<comment type="cofactor">
    <cofactor evidence="14">
        <name>[4Fe-4S] cluster</name>
        <dbReference type="ChEBI" id="CHEBI:49883"/>
    </cofactor>
    <text evidence="14">Binds 1 [4Fe-4S] cluster.</text>
</comment>
<keyword evidence="5 14" id="KW-0227">DNA damage</keyword>
<feature type="domain" description="UvrD-like helicase C-terminal" evidence="15">
    <location>
        <begin position="277"/>
        <end position="594"/>
    </location>
</feature>
<sequence>MALRVISGRAGVGKTHFMEREIMDAVNKEPLGAPIFMVVPDQMSFSSERNLTWMAGESRGTIRVQVTSFKRLAWRILQEAGGISRQELNGFGYRMLLKSILEENKDKLRLFGKAADKRGFTEEMEQLLKELSRYSVNGDKMALIQREFDQLDAPRTLQDKVHDIQLIQAAVEERLGTTYVDSEGYLPLLQQKLVHSTMIREASIYIDGFMSFTTQEFELVQELLATAKNVTIALPFEQEFDADDEQALFYEPANTARRLKDVAFSNGIEVKPDVHLTQTMRYSNDTLQTIESQFEHYHPKQAKTTAHLDIAAAVNPHAEIHEVARKIRTLSHEGIAYNEMAIIYRQAEQYDPLLSTIFPQYDIPFFISQKKPMLHHPLIEFSRSILESIQTDWKYEPIFRAIKTDLFFPLHADKKIWRERADRLENFVMAQGIYGERWFDDIRWVYKKYRGLEFFTTKQTDEERAFQQEIEAVRVLVREPLQQLQQQLEQAHTGRAYAEILYTFIDELAIFAKLQELKDYENAHGKLLAATEHEQAWNEWVNVLDQFVEMFGDVELTLDEFIEILDEGLDSLEFSRIPPSIDEVTVVTADLARLMNMKAVFVIGMNEGVYPQRIDREGLLADTEREWFERTGNEIAPTSRERLLEENFIAYRAFTVASHELFISYTMADSEGKSVLPSTYLKKIHDLVPGLEERYIYMSPEESLDTEDDWHYIAHPRTALAYLMIQLRKQYYDQDALTPAWAALKEYYQNDPYWEDVLKRLMRPLITHNRAENLTPEYTRELYGKDIISSVSRIEKYYSCPFSHFTTYGLHLEERKEYRLETPTIGDLFHAALKYISEKTEALGLTWGQLSVEECRKLSQEAVAEIVPMLYHKILLSTARYRYIMRKLTQIVERTMLSLANHAKTTGFKPIAIEAAFGPGQGDMLPPLVIQLDNEHKLQMRGRIDRIDATEVNNKPYIRVIDYKSSAQKLDLNDVYHGLSLQMLTYLDVAMTNSSEWLPLHAEAGGVLYIHVHNPMLKADAVLSNDAQEQEVLKDFKMKGLLLDNRDVLVEMDENLADNGGRSHIIPAYLKKDGSTSASWSSVINEKDMGDLQKFVRQKHKIAGQGILKGDTSISPYRMKQKTACEYCSYKSVCQFDVNDAHQQYRALPIDKPEVVIEKIRKEAVADDNITD</sequence>
<comment type="caution">
    <text evidence="16">The sequence shown here is derived from an EMBL/GenBank/DDBJ whole genome shotgun (WGS) entry which is preliminary data.</text>
</comment>
<feature type="binding site" evidence="14">
    <location>
        <position position="800"/>
    </location>
    <ligand>
        <name>[4Fe-4S] cluster</name>
        <dbReference type="ChEBI" id="CHEBI:49883"/>
    </ligand>
</feature>
<keyword evidence="3 14" id="KW-0479">Metal-binding</keyword>